<dbReference type="CDD" id="cd01949">
    <property type="entry name" value="GGDEF"/>
    <property type="match status" value="1"/>
</dbReference>
<dbReference type="SUPFAM" id="SSF55073">
    <property type="entry name" value="Nucleotide cyclase"/>
    <property type="match status" value="1"/>
</dbReference>
<evidence type="ECO:0000259" key="1">
    <source>
        <dbReference type="PROSITE" id="PS50883"/>
    </source>
</evidence>
<dbReference type="EMBL" id="CP062941">
    <property type="protein sequence ID" value="QOL48439.1"/>
    <property type="molecule type" value="Genomic_DNA"/>
</dbReference>
<feature type="domain" description="GGDEF" evidence="2">
    <location>
        <begin position="259"/>
        <end position="403"/>
    </location>
</feature>
<name>A0A7L9U1Z3_9BURK</name>
<organism evidence="3 4">
    <name type="scientific">Massilia litorea</name>
    <dbReference type="NCBI Taxonomy" id="2769491"/>
    <lineage>
        <taxon>Bacteria</taxon>
        <taxon>Pseudomonadati</taxon>
        <taxon>Pseudomonadota</taxon>
        <taxon>Betaproteobacteria</taxon>
        <taxon>Burkholderiales</taxon>
        <taxon>Oxalobacteraceae</taxon>
        <taxon>Telluria group</taxon>
        <taxon>Massilia</taxon>
    </lineage>
</organism>
<dbReference type="CDD" id="cd01948">
    <property type="entry name" value="EAL"/>
    <property type="match status" value="1"/>
</dbReference>
<dbReference type="FunFam" id="3.20.20.450:FF:000001">
    <property type="entry name" value="Cyclic di-GMP phosphodiesterase yahA"/>
    <property type="match status" value="1"/>
</dbReference>
<sequence length="667" mass="72799">MNAGEAGALSNPADAEIARLQRRLRRETAARQEAEAIAERGLRDLFQRQQEIGLLESIAVAANEAAGVDDAMRRALEAVCRYAAWPLGHLLLVPEGGAGAPLDSTPIWHDEGAGRFDALRRLSESMVFAGEVGLPARVVGTAAPAWANAGAANAGDYPRMPLLVQLGLSSLFAFPVVIGNEVVAVLEFFSRELQTPDESMLRLMAQIGTQLGRVIERRRAQDRLVHDALHDPLTQLGNRKLFLDRLDHFLVRSQRIPDYQFAVLFVDLDRFKAINDGLGHQAGDQVIVATARRLTACLRQNDLVAREAADGDYVVSRLGGDEFTILLDNVTGPATPIRVAERLLKALATPIVVGQQHVFVTASIGIAMSSSGYEDVQVMLRDADIAMYHAKQNGRARWMMFDQTMQEGALRRLTLEAELRLALDANQLFLQYQPIITPGDGMISGFEALLRWRHPVLGMISPLEFIPVAEEVGLIGQIGSWVLEAACLQLREWQRGRALPLSMSVNVSAVQLAGGELVKVVTRVLAETGIAHGSLKLELTESAVMADADHALAVFKELKALGVRLSLDDFGTGYSSLSHLRRLPIDTLKIDRSFVSAMDSHSDKRQIAEVVVMLARTLGLDVVAEGVETRAELDILREMGSDFVQGYFYFRPLDAAAATLALADEAS</sequence>
<reference evidence="3 4" key="1">
    <citation type="submission" date="2020-10" db="EMBL/GenBank/DDBJ databases">
        <title>Genome sequencing of Massilia sp. LPB0304.</title>
        <authorList>
            <person name="Kim J."/>
        </authorList>
    </citation>
    <scope>NUCLEOTIDE SEQUENCE [LARGE SCALE GENOMIC DNA]</scope>
    <source>
        <strain evidence="3 4">LPB0304</strain>
    </source>
</reference>
<gene>
    <name evidence="3" type="ORF">LPB04_15870</name>
</gene>
<dbReference type="PANTHER" id="PTHR44757">
    <property type="entry name" value="DIGUANYLATE CYCLASE DGCP"/>
    <property type="match status" value="1"/>
</dbReference>
<dbReference type="Pfam" id="PF00990">
    <property type="entry name" value="GGDEF"/>
    <property type="match status" value="1"/>
</dbReference>
<dbReference type="PANTHER" id="PTHR44757:SF2">
    <property type="entry name" value="BIOFILM ARCHITECTURE MAINTENANCE PROTEIN MBAA"/>
    <property type="match status" value="1"/>
</dbReference>
<dbReference type="Gene3D" id="3.30.70.270">
    <property type="match status" value="1"/>
</dbReference>
<dbReference type="InterPro" id="IPR043128">
    <property type="entry name" value="Rev_trsase/Diguanyl_cyclase"/>
</dbReference>
<dbReference type="PROSITE" id="PS50883">
    <property type="entry name" value="EAL"/>
    <property type="match status" value="1"/>
</dbReference>
<proteinExistence type="predicted"/>
<dbReference type="Proteomes" id="UP000593875">
    <property type="component" value="Chromosome"/>
</dbReference>
<dbReference type="InterPro" id="IPR000160">
    <property type="entry name" value="GGDEF_dom"/>
</dbReference>
<dbReference type="KEGG" id="mlir:LPB04_15870"/>
<dbReference type="InterPro" id="IPR003018">
    <property type="entry name" value="GAF"/>
</dbReference>
<evidence type="ECO:0000313" key="3">
    <source>
        <dbReference type="EMBL" id="QOL48439.1"/>
    </source>
</evidence>
<dbReference type="Gene3D" id="3.20.20.450">
    <property type="entry name" value="EAL domain"/>
    <property type="match status" value="1"/>
</dbReference>
<dbReference type="InterPro" id="IPR035919">
    <property type="entry name" value="EAL_sf"/>
</dbReference>
<dbReference type="SUPFAM" id="SSF55781">
    <property type="entry name" value="GAF domain-like"/>
    <property type="match status" value="1"/>
</dbReference>
<dbReference type="PROSITE" id="PS50887">
    <property type="entry name" value="GGDEF"/>
    <property type="match status" value="1"/>
</dbReference>
<dbReference type="Pfam" id="PF00563">
    <property type="entry name" value="EAL"/>
    <property type="match status" value="1"/>
</dbReference>
<dbReference type="NCBIfam" id="TIGR00254">
    <property type="entry name" value="GGDEF"/>
    <property type="match status" value="1"/>
</dbReference>
<dbReference type="SMART" id="SM00267">
    <property type="entry name" value="GGDEF"/>
    <property type="match status" value="1"/>
</dbReference>
<keyword evidence="4" id="KW-1185">Reference proteome</keyword>
<evidence type="ECO:0000313" key="4">
    <source>
        <dbReference type="Proteomes" id="UP000593875"/>
    </source>
</evidence>
<dbReference type="SUPFAM" id="SSF141868">
    <property type="entry name" value="EAL domain-like"/>
    <property type="match status" value="1"/>
</dbReference>
<protein>
    <submittedName>
        <fullName evidence="3">EAL domain-containing protein</fullName>
    </submittedName>
</protein>
<dbReference type="SMART" id="SM00052">
    <property type="entry name" value="EAL"/>
    <property type="match status" value="1"/>
</dbReference>
<feature type="domain" description="EAL" evidence="1">
    <location>
        <begin position="412"/>
        <end position="666"/>
    </location>
</feature>
<dbReference type="InterPro" id="IPR029016">
    <property type="entry name" value="GAF-like_dom_sf"/>
</dbReference>
<dbReference type="InterPro" id="IPR001633">
    <property type="entry name" value="EAL_dom"/>
</dbReference>
<dbReference type="AlphaFoldDB" id="A0A7L9U1Z3"/>
<evidence type="ECO:0000259" key="2">
    <source>
        <dbReference type="PROSITE" id="PS50887"/>
    </source>
</evidence>
<accession>A0A7L9U1Z3</accession>
<dbReference type="InterPro" id="IPR029787">
    <property type="entry name" value="Nucleotide_cyclase"/>
</dbReference>
<dbReference type="Gene3D" id="3.30.450.40">
    <property type="match status" value="1"/>
</dbReference>
<dbReference type="RefSeq" id="WP_193685482.1">
    <property type="nucleotide sequence ID" value="NZ_CP062941.1"/>
</dbReference>
<dbReference type="Pfam" id="PF13185">
    <property type="entry name" value="GAF_2"/>
    <property type="match status" value="1"/>
</dbReference>
<dbReference type="SMART" id="SM00065">
    <property type="entry name" value="GAF"/>
    <property type="match status" value="1"/>
</dbReference>
<dbReference type="InterPro" id="IPR052155">
    <property type="entry name" value="Biofilm_reg_signaling"/>
</dbReference>